<proteinExistence type="predicted"/>
<dbReference type="Gene3D" id="2.10.25.10">
    <property type="entry name" value="Laminin"/>
    <property type="match status" value="1"/>
</dbReference>
<dbReference type="InterPro" id="IPR054019">
    <property type="entry name" value="CFP_TSR_C"/>
</dbReference>
<dbReference type="EMBL" id="CAXLJL010000001">
    <property type="protein sequence ID" value="CAL5129266.1"/>
    <property type="molecule type" value="Genomic_DNA"/>
</dbReference>
<name>A0AAV2SYU4_CALDB</name>
<dbReference type="SUPFAM" id="SSF82895">
    <property type="entry name" value="TSP-1 type 1 repeat"/>
    <property type="match status" value="1"/>
</dbReference>
<evidence type="ECO:0000259" key="2">
    <source>
        <dbReference type="PROSITE" id="PS00022"/>
    </source>
</evidence>
<comment type="caution">
    <text evidence="4">The sequence shown here is derived from an EMBL/GenBank/DDBJ whole genome shotgun (WGS) entry which is preliminary data.</text>
</comment>
<keyword evidence="1" id="KW-0812">Transmembrane</keyword>
<dbReference type="Pfam" id="PF22195">
    <property type="entry name" value="TSP1_CFP_C"/>
    <property type="match status" value="1"/>
</dbReference>
<feature type="domain" description="EGF-like" evidence="2 3">
    <location>
        <begin position="427"/>
        <end position="438"/>
    </location>
</feature>
<dbReference type="InterPro" id="IPR000742">
    <property type="entry name" value="EGF"/>
</dbReference>
<dbReference type="AlphaFoldDB" id="A0AAV2SYU4"/>
<evidence type="ECO:0000313" key="5">
    <source>
        <dbReference type="Proteomes" id="UP001497525"/>
    </source>
</evidence>
<keyword evidence="1" id="KW-0472">Membrane</keyword>
<keyword evidence="1" id="KW-1133">Transmembrane helix</keyword>
<dbReference type="PROSITE" id="PS01186">
    <property type="entry name" value="EGF_2"/>
    <property type="match status" value="1"/>
</dbReference>
<dbReference type="PROSITE" id="PS50092">
    <property type="entry name" value="TSP1"/>
    <property type="match status" value="1"/>
</dbReference>
<dbReference type="InterPro" id="IPR000884">
    <property type="entry name" value="TSP1_rpt"/>
</dbReference>
<evidence type="ECO:0000256" key="1">
    <source>
        <dbReference type="SAM" id="Phobius"/>
    </source>
</evidence>
<evidence type="ECO:0000313" key="4">
    <source>
        <dbReference type="EMBL" id="CAL5129266.1"/>
    </source>
</evidence>
<dbReference type="PROSITE" id="PS00022">
    <property type="entry name" value="EGF_1"/>
    <property type="match status" value="1"/>
</dbReference>
<evidence type="ECO:0000259" key="3">
    <source>
        <dbReference type="PROSITE" id="PS01186"/>
    </source>
</evidence>
<organism evidence="4 5">
    <name type="scientific">Calicophoron daubneyi</name>
    <name type="common">Rumen fluke</name>
    <name type="synonym">Paramphistomum daubneyi</name>
    <dbReference type="NCBI Taxonomy" id="300641"/>
    <lineage>
        <taxon>Eukaryota</taxon>
        <taxon>Metazoa</taxon>
        <taxon>Spiralia</taxon>
        <taxon>Lophotrochozoa</taxon>
        <taxon>Platyhelminthes</taxon>
        <taxon>Trematoda</taxon>
        <taxon>Digenea</taxon>
        <taxon>Plagiorchiida</taxon>
        <taxon>Pronocephalata</taxon>
        <taxon>Paramphistomoidea</taxon>
        <taxon>Paramphistomidae</taxon>
        <taxon>Calicophoron</taxon>
    </lineage>
</organism>
<dbReference type="Proteomes" id="UP001497525">
    <property type="component" value="Unassembled WGS sequence"/>
</dbReference>
<dbReference type="Gene3D" id="2.20.100.10">
    <property type="entry name" value="Thrombospondin type-1 (TSP1) repeat"/>
    <property type="match status" value="1"/>
</dbReference>
<feature type="transmembrane region" description="Helical" evidence="1">
    <location>
        <begin position="521"/>
        <end position="544"/>
    </location>
</feature>
<reference evidence="4" key="1">
    <citation type="submission" date="2024-06" db="EMBL/GenBank/DDBJ databases">
        <authorList>
            <person name="Liu X."/>
            <person name="Lenzi L."/>
            <person name="Haldenby T S."/>
            <person name="Uol C."/>
        </authorList>
    </citation>
    <scope>NUCLEOTIDE SEQUENCE</scope>
</reference>
<dbReference type="SMART" id="SM00209">
    <property type="entry name" value="TSP1"/>
    <property type="match status" value="1"/>
</dbReference>
<dbReference type="InterPro" id="IPR036383">
    <property type="entry name" value="TSP1_rpt_sf"/>
</dbReference>
<sequence length="552" mass="62555">MYDLFLAMTENISTTELDFWIIEEKEERVSDWNASIRVIYNEVIRPRYYLKFYIDAYRYLLEAQKSGCKVKKDDKKNSCAAIFPQLKRTTPYEHVLWLYNWVICNKIGSDPELDVDAICPLVCRPHSAKTLAARKVIVGPSLLYREDANEDMLDVCEQLQHAVPGTCTLSKVGVQMNHFSCQCASAAYEWAETGTVRGCLVSKRVLQSFEPLTPNNTGNDRVFEQSGNSLNSQNETVVSIWRMNCTVNETETFCDGNHTSLCYYRVQKLSDGELNETSRVRQTMRPFCHCKKRYAGLYCNESFNPCVHQNRHAINNAKSYLTRHISDPFFLPEDPSSASGNYLCGFHSGQGECRPTGMYGNFTCDCAKGYAVDKYYSNYSNCAKELPPAADTCGRSRCLHDGKCVKKTVDGKVPDSSTPAHQIVEVCECKEGYVGPLCELMENTWSEWEAWGPCTPHCGSKRYKFRIRLCIGEIGCIGSALESARCEDKPCPLLNDLEKMVKSPDIQSIEGTYYRASRATMLTWMLALVLPVELILVIAGLIILEKFILHHR</sequence>
<gene>
    <name evidence="4" type="ORF">CDAUBV1_LOCUS208</name>
</gene>
<accession>A0AAV2SYU4</accession>
<protein>
    <recommendedName>
        <fullName evidence="2 3">EGF-like domain-containing protein</fullName>
    </recommendedName>
</protein>